<dbReference type="GeneID" id="30982612"/>
<keyword evidence="2" id="KW-1185">Reference proteome</keyword>
<accession>A0A1E4SCM6</accession>
<gene>
    <name evidence="1" type="ORF">CANTADRAFT_327639</name>
</gene>
<dbReference type="EMBL" id="KV453916">
    <property type="protein sequence ID" value="ODV77142.1"/>
    <property type="molecule type" value="Genomic_DNA"/>
</dbReference>
<evidence type="ECO:0000313" key="1">
    <source>
        <dbReference type="EMBL" id="ODV77142.1"/>
    </source>
</evidence>
<reference evidence="2" key="1">
    <citation type="submission" date="2016-05" db="EMBL/GenBank/DDBJ databases">
        <title>Comparative genomics of biotechnologically important yeasts.</title>
        <authorList>
            <consortium name="DOE Joint Genome Institute"/>
            <person name="Riley R."/>
            <person name="Haridas S."/>
            <person name="Wolfe K.H."/>
            <person name="Lopes M.R."/>
            <person name="Hittinger C.T."/>
            <person name="Goker M."/>
            <person name="Salamov A."/>
            <person name="Wisecaver J."/>
            <person name="Long T.M."/>
            <person name="Aerts A.L."/>
            <person name="Barry K."/>
            <person name="Choi C."/>
            <person name="Clum A."/>
            <person name="Coughlan A.Y."/>
            <person name="Deshpande S."/>
            <person name="Douglass A.P."/>
            <person name="Hanson S.J."/>
            <person name="Klenk H.-P."/>
            <person name="Labutti K."/>
            <person name="Lapidus A."/>
            <person name="Lindquist E."/>
            <person name="Lipzen A."/>
            <person name="Meier-Kolthoff J.P."/>
            <person name="Ohm R.A."/>
            <person name="Otillar R.P."/>
            <person name="Pangilinan J."/>
            <person name="Peng Y."/>
            <person name="Rokas A."/>
            <person name="Rosa C.A."/>
            <person name="Scheuner C."/>
            <person name="Sibirny A.A."/>
            <person name="Slot J.C."/>
            <person name="Stielow J.B."/>
            <person name="Sun H."/>
            <person name="Kurtzman C.P."/>
            <person name="Blackwell M."/>
            <person name="Grigoriev I.V."/>
            <person name="Jeffries T.W."/>
        </authorList>
    </citation>
    <scope>NUCLEOTIDE SEQUENCE [LARGE SCALE GENOMIC DNA]</scope>
    <source>
        <strain evidence="2">NRRL Y-17324</strain>
    </source>
</reference>
<proteinExistence type="predicted"/>
<dbReference type="AlphaFoldDB" id="A0A1E4SCM6"/>
<dbReference type="Proteomes" id="UP000094285">
    <property type="component" value="Unassembled WGS sequence"/>
</dbReference>
<evidence type="ECO:0000313" key="2">
    <source>
        <dbReference type="Proteomes" id="UP000094285"/>
    </source>
</evidence>
<organism evidence="1 2">
    <name type="scientific">Suhomyces tanzawaensis NRRL Y-17324</name>
    <dbReference type="NCBI Taxonomy" id="984487"/>
    <lineage>
        <taxon>Eukaryota</taxon>
        <taxon>Fungi</taxon>
        <taxon>Dikarya</taxon>
        <taxon>Ascomycota</taxon>
        <taxon>Saccharomycotina</taxon>
        <taxon>Pichiomycetes</taxon>
        <taxon>Debaryomycetaceae</taxon>
        <taxon>Suhomyces</taxon>
    </lineage>
</organism>
<protein>
    <submittedName>
        <fullName evidence="1">Uncharacterized protein</fullName>
    </submittedName>
</protein>
<sequence>MYECGSLDLQEIQPETENILNFKTGQKIHQKLNFTFIRLSSPPRGSKLTYNRPMGATSHKNSPHFRCTKRGCILPILH</sequence>
<dbReference type="RefSeq" id="XP_020062264.1">
    <property type="nucleotide sequence ID" value="XM_020208475.1"/>
</dbReference>
<name>A0A1E4SCM6_9ASCO</name>